<keyword evidence="2" id="KW-0732">Signal</keyword>
<accession>A0A368PIN0</accession>
<feature type="compositionally biased region" description="Low complexity" evidence="1">
    <location>
        <begin position="38"/>
        <end position="47"/>
    </location>
</feature>
<dbReference type="AlphaFoldDB" id="A0A368PIN0"/>
<protein>
    <submittedName>
        <fullName evidence="3">Uncharacterized protein</fullName>
    </submittedName>
</protein>
<evidence type="ECO:0000313" key="3">
    <source>
        <dbReference type="EMBL" id="RCV04900.1"/>
    </source>
</evidence>
<feature type="chain" id="PRO_5016967792" evidence="2">
    <location>
        <begin position="31"/>
        <end position="99"/>
    </location>
</feature>
<name>A0A368PIN0_SETIT</name>
<gene>
    <name evidence="3" type="ORF">SETIT_1G038400v2</name>
</gene>
<evidence type="ECO:0000256" key="2">
    <source>
        <dbReference type="SAM" id="SignalP"/>
    </source>
</evidence>
<feature type="signal peptide" evidence="2">
    <location>
        <begin position="1"/>
        <end position="30"/>
    </location>
</feature>
<dbReference type="EMBL" id="CM003528">
    <property type="protein sequence ID" value="RCV04900.1"/>
    <property type="molecule type" value="Genomic_DNA"/>
</dbReference>
<reference evidence="3" key="2">
    <citation type="submission" date="2015-07" db="EMBL/GenBank/DDBJ databases">
        <authorList>
            <person name="Noorani M."/>
        </authorList>
    </citation>
    <scope>NUCLEOTIDE SEQUENCE</scope>
    <source>
        <strain evidence="3">Yugu1</strain>
    </source>
</reference>
<feature type="region of interest" description="Disordered" evidence="1">
    <location>
        <begin position="38"/>
        <end position="62"/>
    </location>
</feature>
<sequence length="99" mass="10211">MAVLPRRPRLLALVWLAVALLLAATSGCLCRSVPSGAPSRALLSTPSSSPPPPSPDTPAPRESSCFLPQFSWRSCVPCLASAVPFPAADLPPLPAALPT</sequence>
<organism evidence="3">
    <name type="scientific">Setaria italica</name>
    <name type="common">Foxtail millet</name>
    <name type="synonym">Panicum italicum</name>
    <dbReference type="NCBI Taxonomy" id="4555"/>
    <lineage>
        <taxon>Eukaryota</taxon>
        <taxon>Viridiplantae</taxon>
        <taxon>Streptophyta</taxon>
        <taxon>Embryophyta</taxon>
        <taxon>Tracheophyta</taxon>
        <taxon>Spermatophyta</taxon>
        <taxon>Magnoliopsida</taxon>
        <taxon>Liliopsida</taxon>
        <taxon>Poales</taxon>
        <taxon>Poaceae</taxon>
        <taxon>PACMAD clade</taxon>
        <taxon>Panicoideae</taxon>
        <taxon>Panicodae</taxon>
        <taxon>Paniceae</taxon>
        <taxon>Cenchrinae</taxon>
        <taxon>Setaria</taxon>
    </lineage>
</organism>
<evidence type="ECO:0000256" key="1">
    <source>
        <dbReference type="SAM" id="MobiDB-lite"/>
    </source>
</evidence>
<proteinExistence type="predicted"/>
<feature type="compositionally biased region" description="Pro residues" evidence="1">
    <location>
        <begin position="48"/>
        <end position="58"/>
    </location>
</feature>
<reference evidence="3" key="1">
    <citation type="journal article" date="2012" name="Nat. Biotechnol.">
        <title>Reference genome sequence of the model plant Setaria.</title>
        <authorList>
            <person name="Bennetzen J.L."/>
            <person name="Schmutz J."/>
            <person name="Wang H."/>
            <person name="Percifield R."/>
            <person name="Hawkins J."/>
            <person name="Pontaroli A.C."/>
            <person name="Estep M."/>
            <person name="Feng L."/>
            <person name="Vaughn J.N."/>
            <person name="Grimwood J."/>
            <person name="Jenkins J."/>
            <person name="Barry K."/>
            <person name="Lindquist E."/>
            <person name="Hellsten U."/>
            <person name="Deshpande S."/>
            <person name="Wang X."/>
            <person name="Wu X."/>
            <person name="Mitros T."/>
            <person name="Triplett J."/>
            <person name="Yang X."/>
            <person name="Ye C.Y."/>
            <person name="Mauro-Herrera M."/>
            <person name="Wang L."/>
            <person name="Li P."/>
            <person name="Sharma M."/>
            <person name="Sharma R."/>
            <person name="Ronald P.C."/>
            <person name="Panaud O."/>
            <person name="Kellogg E.A."/>
            <person name="Brutnell T.P."/>
            <person name="Doust A.N."/>
            <person name="Tuskan G.A."/>
            <person name="Rokhsar D."/>
            <person name="Devos K.M."/>
        </authorList>
    </citation>
    <scope>NUCLEOTIDE SEQUENCE [LARGE SCALE GENOMIC DNA]</scope>
    <source>
        <strain evidence="3">Yugu1</strain>
    </source>
</reference>
<dbReference type="PROSITE" id="PS51257">
    <property type="entry name" value="PROKAR_LIPOPROTEIN"/>
    <property type="match status" value="1"/>
</dbReference>